<organism evidence="3 4">
    <name type="scientific">Pseudonocardia ammonioxydans</name>
    <dbReference type="NCBI Taxonomy" id="260086"/>
    <lineage>
        <taxon>Bacteria</taxon>
        <taxon>Bacillati</taxon>
        <taxon>Actinomycetota</taxon>
        <taxon>Actinomycetes</taxon>
        <taxon>Pseudonocardiales</taxon>
        <taxon>Pseudonocardiaceae</taxon>
        <taxon>Pseudonocardia</taxon>
    </lineage>
</organism>
<feature type="region of interest" description="Disordered" evidence="1">
    <location>
        <begin position="120"/>
        <end position="190"/>
    </location>
</feature>
<gene>
    <name evidence="3" type="ORF">SAMN05216207_1015114</name>
</gene>
<feature type="transmembrane region" description="Helical" evidence="2">
    <location>
        <begin position="471"/>
        <end position="493"/>
    </location>
</feature>
<evidence type="ECO:0000256" key="1">
    <source>
        <dbReference type="SAM" id="MobiDB-lite"/>
    </source>
</evidence>
<evidence type="ECO:0000313" key="3">
    <source>
        <dbReference type="EMBL" id="SFN50663.1"/>
    </source>
</evidence>
<sequence length="548" mass="58386">MAGTATDTIDAEGTTSGTTATAGTTAAGQDAGAPVPAPGIEFLGPYQGSGFRTPRYLLRREDGQVAQLPWLLYRTAFHLDGRRGPDEVAELLHADTGRDITGDQVRYLIADRLRPAGLAGAVPDAGVADRPGGDRPDGDRPDAVRARPDPTETDRARPDRSGADRADADRSDPDRARTPPPGGRGTPARGDHLLMLRLRTALVPARVVWRIAGPLRPLFRAPVVVLVLLAFVTVDVAVAARGWDAVLGAGRALTTTPALTLAVLGLVVVAGVFHECGHVTACRYGGATPGAMGVGIYLVWPAFYSTVTDAYRLSRAGRLRTDLGGVYFNAIVLTVLGGLYLATGSEWLLAASLLWHVETAWQFLPSLRMDGYYILADLVGVPDLFNRIRPILRSLVRRRHSDPLVADLKPWARRVVTAWVVLVVPLLLGWLLVFVALAPQLAPAAWDALTGLAGQALDAARAGEPAGVLAAVLRGLLLLLPWVGGAYLVALLVRRMVRAVGRFVRRRRPQGRHRWRPGSGVLTVDTVGTTPAGARHRVRPAGGRPASG</sequence>
<keyword evidence="3" id="KW-0378">Hydrolase</keyword>
<feature type="transmembrane region" description="Helical" evidence="2">
    <location>
        <begin position="323"/>
        <end position="341"/>
    </location>
</feature>
<keyword evidence="2" id="KW-0472">Membrane</keyword>
<feature type="compositionally biased region" description="Low complexity" evidence="1">
    <location>
        <begin position="11"/>
        <end position="33"/>
    </location>
</feature>
<dbReference type="OrthoDB" id="4640801at2"/>
<dbReference type="Proteomes" id="UP000199614">
    <property type="component" value="Unassembled WGS sequence"/>
</dbReference>
<dbReference type="STRING" id="260086.SAMN05216207_1015114"/>
<dbReference type="AlphaFoldDB" id="A0A1I4ZKS7"/>
<feature type="transmembrane region" description="Helical" evidence="2">
    <location>
        <begin position="252"/>
        <end position="274"/>
    </location>
</feature>
<evidence type="ECO:0000256" key="2">
    <source>
        <dbReference type="SAM" id="Phobius"/>
    </source>
</evidence>
<feature type="transmembrane region" description="Helical" evidence="2">
    <location>
        <begin position="416"/>
        <end position="438"/>
    </location>
</feature>
<keyword evidence="2" id="KW-1133">Transmembrane helix</keyword>
<proteinExistence type="predicted"/>
<feature type="transmembrane region" description="Helical" evidence="2">
    <location>
        <begin position="218"/>
        <end position="240"/>
    </location>
</feature>
<reference evidence="3 4" key="1">
    <citation type="submission" date="2016-10" db="EMBL/GenBank/DDBJ databases">
        <authorList>
            <person name="de Groot N.N."/>
        </authorList>
    </citation>
    <scope>NUCLEOTIDE SEQUENCE [LARGE SCALE GENOMIC DNA]</scope>
    <source>
        <strain evidence="3 4">CGMCC 4.1877</strain>
    </source>
</reference>
<feature type="transmembrane region" description="Helical" evidence="2">
    <location>
        <begin position="294"/>
        <end position="311"/>
    </location>
</feature>
<keyword evidence="3" id="KW-0645">Protease</keyword>
<evidence type="ECO:0000313" key="4">
    <source>
        <dbReference type="Proteomes" id="UP000199614"/>
    </source>
</evidence>
<feature type="region of interest" description="Disordered" evidence="1">
    <location>
        <begin position="1"/>
        <end position="39"/>
    </location>
</feature>
<dbReference type="GO" id="GO:0008237">
    <property type="term" value="F:metallopeptidase activity"/>
    <property type="evidence" value="ECO:0007669"/>
    <property type="project" value="UniProtKB-KW"/>
</dbReference>
<feature type="compositionally biased region" description="Basic and acidic residues" evidence="1">
    <location>
        <begin position="131"/>
        <end position="177"/>
    </location>
</feature>
<dbReference type="EMBL" id="FOUY01000015">
    <property type="protein sequence ID" value="SFN50663.1"/>
    <property type="molecule type" value="Genomic_DNA"/>
</dbReference>
<name>A0A1I4ZKS7_PSUAM</name>
<keyword evidence="3" id="KW-0482">Metalloprotease</keyword>
<dbReference type="RefSeq" id="WP_093343898.1">
    <property type="nucleotide sequence ID" value="NZ_FOUY01000015.1"/>
</dbReference>
<accession>A0A1I4ZKS7</accession>
<dbReference type="GO" id="GO:0006508">
    <property type="term" value="P:proteolysis"/>
    <property type="evidence" value="ECO:0007669"/>
    <property type="project" value="UniProtKB-KW"/>
</dbReference>
<protein>
    <submittedName>
        <fullName evidence="3">Putative peptide zinc metalloprotease protein</fullName>
    </submittedName>
</protein>
<keyword evidence="4" id="KW-1185">Reference proteome</keyword>
<keyword evidence="2" id="KW-0812">Transmembrane</keyword>